<dbReference type="InterPro" id="IPR040024">
    <property type="entry name" value="PPP1R21"/>
</dbReference>
<feature type="coiled-coil region" evidence="9">
    <location>
        <begin position="3"/>
        <end position="72"/>
    </location>
</feature>
<comment type="caution">
    <text evidence="12">The sequence shown here is derived from an EMBL/GenBank/DDBJ whole genome shotgun (WGS) entry which is preliminary data.</text>
</comment>
<dbReference type="SMART" id="SM01254">
    <property type="entry name" value="KLRAQ"/>
    <property type="match status" value="1"/>
</dbReference>
<feature type="coiled-coil region" evidence="9">
    <location>
        <begin position="150"/>
        <end position="209"/>
    </location>
</feature>
<keyword evidence="5 9" id="KW-0175">Coiled coil</keyword>
<evidence type="ECO:0000256" key="5">
    <source>
        <dbReference type="ARBA" id="ARBA00023054"/>
    </source>
</evidence>
<reference evidence="12 13" key="1">
    <citation type="submission" date="2024-08" db="EMBL/GenBank/DDBJ databases">
        <title>The draft genome of Apodemus speciosus.</title>
        <authorList>
            <person name="Nabeshima K."/>
            <person name="Suzuki S."/>
            <person name="Onuma M."/>
        </authorList>
    </citation>
    <scope>NUCLEOTIDE SEQUENCE [LARGE SCALE GENOMIC DNA]</scope>
    <source>
        <strain evidence="12">IB14-021</strain>
    </source>
</reference>
<dbReference type="EMBL" id="BAAFST010000017">
    <property type="protein sequence ID" value="GAB1301401.1"/>
    <property type="molecule type" value="Genomic_DNA"/>
</dbReference>
<evidence type="ECO:0000256" key="1">
    <source>
        <dbReference type="ARBA" id="ARBA00004412"/>
    </source>
</evidence>
<evidence type="ECO:0000256" key="6">
    <source>
        <dbReference type="ARBA" id="ARBA00031361"/>
    </source>
</evidence>
<comment type="subcellular location">
    <subcellularLocation>
        <location evidence="1">Early endosome</location>
    </subcellularLocation>
</comment>
<feature type="coiled-coil region" evidence="9">
    <location>
        <begin position="733"/>
        <end position="767"/>
    </location>
</feature>
<gene>
    <name evidence="12" type="ORF">APTSU1_001663900</name>
</gene>
<keyword evidence="3" id="KW-0967">Endosome</keyword>
<evidence type="ECO:0000256" key="2">
    <source>
        <dbReference type="ARBA" id="ARBA00020102"/>
    </source>
</evidence>
<keyword evidence="4" id="KW-0694">RNA-binding</keyword>
<dbReference type="Proteomes" id="UP001623349">
    <property type="component" value="Unassembled WGS sequence"/>
</dbReference>
<evidence type="ECO:0000313" key="13">
    <source>
        <dbReference type="Proteomes" id="UP001623349"/>
    </source>
</evidence>
<dbReference type="InterPro" id="IPR049372">
    <property type="entry name" value="PPP1R21_C"/>
</dbReference>
<feature type="region of interest" description="Disordered" evidence="10">
    <location>
        <begin position="797"/>
        <end position="817"/>
    </location>
</feature>
<proteinExistence type="predicted"/>
<evidence type="ECO:0000256" key="9">
    <source>
        <dbReference type="SAM" id="Coils"/>
    </source>
</evidence>
<dbReference type="Pfam" id="PF10212">
    <property type="entry name" value="PPP1R21_helical"/>
    <property type="match status" value="1"/>
</dbReference>
<dbReference type="Pfam" id="PF10205">
    <property type="entry name" value="KLRAQ"/>
    <property type="match status" value="1"/>
</dbReference>
<keyword evidence="13" id="KW-1185">Reference proteome</keyword>
<feature type="domain" description="Protein phosphatase 1 regulatory subunit 21 N-terminal" evidence="11">
    <location>
        <begin position="11"/>
        <end position="125"/>
    </location>
</feature>
<evidence type="ECO:0000256" key="10">
    <source>
        <dbReference type="SAM" id="MobiDB-lite"/>
    </source>
</evidence>
<protein>
    <recommendedName>
        <fullName evidence="2">Protein phosphatase 1 regulatory subunit 21</fullName>
    </recommendedName>
    <alternativeName>
        <fullName evidence="7">Coiled-coil domain-containing protein 128</fullName>
    </alternativeName>
    <alternativeName>
        <fullName evidence="8">Ferry endosomal RAB5 effector complex subunit 2</fullName>
    </alternativeName>
    <alternativeName>
        <fullName evidence="6">KLRAQ motif-containing protein 1</fullName>
    </alternativeName>
</protein>
<dbReference type="InterPro" id="IPR019343">
    <property type="entry name" value="PPP1R21_N"/>
</dbReference>
<dbReference type="Pfam" id="PF21636">
    <property type="entry name" value="PPP1R21_C"/>
    <property type="match status" value="1"/>
</dbReference>
<evidence type="ECO:0000256" key="4">
    <source>
        <dbReference type="ARBA" id="ARBA00022884"/>
    </source>
</evidence>
<accession>A0ABQ0FQA8</accession>
<dbReference type="PANTHER" id="PTHR21448">
    <property type="entry name" value="SMOOTH MUSCLE MYOSIN HEAVY CHAIN-RELATED"/>
    <property type="match status" value="1"/>
</dbReference>
<dbReference type="InterPro" id="IPR019348">
    <property type="entry name" value="PPP1R21_six_helix"/>
</dbReference>
<feature type="region of interest" description="Disordered" evidence="10">
    <location>
        <begin position="101"/>
        <end position="121"/>
    </location>
</feature>
<evidence type="ECO:0000313" key="12">
    <source>
        <dbReference type="EMBL" id="GAB1301401.1"/>
    </source>
</evidence>
<feature type="region of interest" description="Disordered" evidence="10">
    <location>
        <begin position="645"/>
        <end position="669"/>
    </location>
</feature>
<name>A0ABQ0FQA8_APOSI</name>
<organism evidence="12 13">
    <name type="scientific">Apodemus speciosus</name>
    <name type="common">Large Japanese field mouse</name>
    <dbReference type="NCBI Taxonomy" id="105296"/>
    <lineage>
        <taxon>Eukaryota</taxon>
        <taxon>Metazoa</taxon>
        <taxon>Chordata</taxon>
        <taxon>Craniata</taxon>
        <taxon>Vertebrata</taxon>
        <taxon>Euteleostomi</taxon>
        <taxon>Mammalia</taxon>
        <taxon>Eutheria</taxon>
        <taxon>Euarchontoglires</taxon>
        <taxon>Glires</taxon>
        <taxon>Rodentia</taxon>
        <taxon>Myomorpha</taxon>
        <taxon>Muroidea</taxon>
        <taxon>Muridae</taxon>
        <taxon>Murinae</taxon>
        <taxon>Apodemus</taxon>
    </lineage>
</organism>
<evidence type="ECO:0000256" key="8">
    <source>
        <dbReference type="ARBA" id="ARBA00044824"/>
    </source>
</evidence>
<evidence type="ECO:0000259" key="11">
    <source>
        <dbReference type="SMART" id="SM01254"/>
    </source>
</evidence>
<sequence length="817" mass="91946">MASAELQGKYQKLAQEYSKLRAQNQVLKKGVVDEQASSAALKEQLKMKDQSLRKLQQEMDSLTFRNLQLAKRVELLQDELALSEPRGKKNKDQSCVDITGSFHQKSGESSSQLSQEQKSVFDEDLQKKIEENERLHIQFSEADEHHKHVEAELRSRLATLETEAAQHQAVLDGLTRKYMETIEKLQNDRAKLEVKSQTLEKEAKECRLRTEECQLQLKNLHEDLSGRLEESLSIINEKVPFNDTKYSLYNALNVPLHNRRHQLKIRDIAGQALAFVQDLVPALLNFHTYTEQRIQIFPVDSAIDAISPLNQKFSQYLHENASYVRPLEEGMLRLFESITEDTVTVLETTVKLKMFSDHLTSYVRFLRKILPYQLKSLEEECESSLCTPALRARNLELSQDMKRMTAAFEKLQTYVALLALPSTEPDGLLRTNYTSVLTNVGAALHGFHDVMKDISKHYSQKASIEHELPTATQKLVTTNDCILSSAVALTNGAASSLIHVLTERHCGSDCATAGRAGHPLVFKTKGVIASFFSNNMDYFAASLSYGPETASGFISPLSAECMLQYKKKAAAYMKSLRKPLAESVPYGEALANRRVLLSSTESREGLAQQVQQSLEKISKLEQEKEHWMLEAQLAKIKLEKENQRAADRLRSSSSAQLPGLAQESAAVPMASSQEEAAAKVLTEPVQSTSLVGILTRTPDSEAPEVESREDLIKSHYMARIAELTSQLQLADSCRALSKRLALAEKSKETLTEETRLASQNISRLQDELTTTKRSYEDQLSMMSDHLCSMNETLSKQREEIDTLKMSSKGNSKKNRSR</sequence>
<feature type="compositionally biased region" description="Low complexity" evidence="10">
    <location>
        <begin position="107"/>
        <end position="118"/>
    </location>
</feature>
<dbReference type="PANTHER" id="PTHR21448:SF0">
    <property type="entry name" value="PROTEIN PHOSPHATASE 1 REGULATORY SUBUNIT 21"/>
    <property type="match status" value="1"/>
</dbReference>
<evidence type="ECO:0000256" key="7">
    <source>
        <dbReference type="ARBA" id="ARBA00031617"/>
    </source>
</evidence>
<evidence type="ECO:0000256" key="3">
    <source>
        <dbReference type="ARBA" id="ARBA00022753"/>
    </source>
</evidence>